<evidence type="ECO:0000256" key="1">
    <source>
        <dbReference type="SAM" id="SignalP"/>
    </source>
</evidence>
<accession>A0ABV2LVW2</accession>
<dbReference type="Proteomes" id="UP001549146">
    <property type="component" value="Unassembled WGS sequence"/>
</dbReference>
<feature type="signal peptide" evidence="1">
    <location>
        <begin position="1"/>
        <end position="18"/>
    </location>
</feature>
<reference evidence="2 3" key="1">
    <citation type="submission" date="2024-06" db="EMBL/GenBank/DDBJ databases">
        <title>Genomic Encyclopedia of Type Strains, Phase IV (KMG-IV): sequencing the most valuable type-strain genomes for metagenomic binning, comparative biology and taxonomic classification.</title>
        <authorList>
            <person name="Goeker M."/>
        </authorList>
    </citation>
    <scope>NUCLEOTIDE SEQUENCE [LARGE SCALE GENOMIC DNA]</scope>
    <source>
        <strain evidence="2 3">DSM 29388</strain>
    </source>
</reference>
<organism evidence="2 3">
    <name type="scientific">Moheibacter stercoris</name>
    <dbReference type="NCBI Taxonomy" id="1628251"/>
    <lineage>
        <taxon>Bacteria</taxon>
        <taxon>Pseudomonadati</taxon>
        <taxon>Bacteroidota</taxon>
        <taxon>Flavobacteriia</taxon>
        <taxon>Flavobacteriales</taxon>
        <taxon>Weeksellaceae</taxon>
        <taxon>Moheibacter</taxon>
    </lineage>
</organism>
<evidence type="ECO:0000313" key="3">
    <source>
        <dbReference type="Proteomes" id="UP001549146"/>
    </source>
</evidence>
<sequence>MKTIVFSAIILLGNFLYAQVGINTDSPRPGVALEVYGTMKAKKVIFPDLPPVTLQDRDSFLYLVQDQTDNSLGMLDLTANNGVGGSNAGGISTLLTYVIDNVDGDWILDFDTKINASNYALVILSASFDRPVQGNKPALPIAGAKIGTNGTWHIEADYSAVNSSTNGKWTISCVAYPKTYAKIFPQQNVTINNGSSGNNTTGSATTPLVDF</sequence>
<feature type="chain" id="PRO_5046318228" evidence="1">
    <location>
        <begin position="19"/>
        <end position="211"/>
    </location>
</feature>
<keyword evidence="3" id="KW-1185">Reference proteome</keyword>
<proteinExistence type="predicted"/>
<keyword evidence="1" id="KW-0732">Signal</keyword>
<comment type="caution">
    <text evidence="2">The sequence shown here is derived from an EMBL/GenBank/DDBJ whole genome shotgun (WGS) entry which is preliminary data.</text>
</comment>
<dbReference type="EMBL" id="JBEPMO010000010">
    <property type="protein sequence ID" value="MET3732264.1"/>
    <property type="molecule type" value="Genomic_DNA"/>
</dbReference>
<dbReference type="RefSeq" id="WP_354509326.1">
    <property type="nucleotide sequence ID" value="NZ_JBEPMO010000010.1"/>
</dbReference>
<evidence type="ECO:0000313" key="2">
    <source>
        <dbReference type="EMBL" id="MET3732264.1"/>
    </source>
</evidence>
<name>A0ABV2LVW2_9FLAO</name>
<protein>
    <submittedName>
        <fullName evidence="2">Uncharacterized protein</fullName>
    </submittedName>
</protein>
<gene>
    <name evidence="2" type="ORF">ABID46_001853</name>
</gene>